<evidence type="ECO:0000256" key="5">
    <source>
        <dbReference type="ARBA" id="ARBA00023203"/>
    </source>
</evidence>
<evidence type="ECO:0000256" key="7">
    <source>
        <dbReference type="SAM" id="Coils"/>
    </source>
</evidence>
<dbReference type="PANTHER" id="PTHR13140">
    <property type="entry name" value="MYOSIN"/>
    <property type="match status" value="1"/>
</dbReference>
<keyword evidence="10" id="KW-1185">Reference proteome</keyword>
<evidence type="ECO:0000256" key="3">
    <source>
        <dbReference type="ARBA" id="ARBA00023123"/>
    </source>
</evidence>
<dbReference type="SUPFAM" id="SSF52540">
    <property type="entry name" value="P-loop containing nucleoside triphosphate hydrolases"/>
    <property type="match status" value="1"/>
</dbReference>
<dbReference type="GO" id="GO:0000146">
    <property type="term" value="F:microfilament motor activity"/>
    <property type="evidence" value="ECO:0007669"/>
    <property type="project" value="TreeGrafter"/>
</dbReference>
<accession>A0A6A5BN98</accession>
<dbReference type="FunFam" id="1.10.10.820:FF:000001">
    <property type="entry name" value="Myosin heavy chain"/>
    <property type="match status" value="1"/>
</dbReference>
<dbReference type="VEuPathDB" id="AmoebaDB:NfTy_045020"/>
<proteinExistence type="inferred from homology"/>
<dbReference type="Pfam" id="PF00063">
    <property type="entry name" value="Myosin_head"/>
    <property type="match status" value="1"/>
</dbReference>
<protein>
    <recommendedName>
        <fullName evidence="8">Myosin motor domain-containing protein</fullName>
    </recommendedName>
</protein>
<dbReference type="PROSITE" id="PS51456">
    <property type="entry name" value="MYOSIN_MOTOR"/>
    <property type="match status" value="1"/>
</dbReference>
<keyword evidence="4 6" id="KW-0505">Motor protein</keyword>
<feature type="region of interest" description="Actin-binding" evidence="6">
    <location>
        <begin position="625"/>
        <end position="647"/>
    </location>
</feature>
<feature type="binding site" evidence="6">
    <location>
        <begin position="173"/>
        <end position="180"/>
    </location>
    <ligand>
        <name>ATP</name>
        <dbReference type="ChEBI" id="CHEBI:30616"/>
    </ligand>
</feature>
<keyword evidence="5 6" id="KW-0009">Actin-binding</keyword>
<dbReference type="Gene3D" id="1.20.58.530">
    <property type="match status" value="1"/>
</dbReference>
<dbReference type="Proteomes" id="UP000444721">
    <property type="component" value="Unassembled WGS sequence"/>
</dbReference>
<dbReference type="EMBL" id="VFQX01000048">
    <property type="protein sequence ID" value="KAF0975055.1"/>
    <property type="molecule type" value="Genomic_DNA"/>
</dbReference>
<dbReference type="GO" id="GO:0051015">
    <property type="term" value="F:actin filament binding"/>
    <property type="evidence" value="ECO:0007669"/>
    <property type="project" value="TreeGrafter"/>
</dbReference>
<organism evidence="9 10">
    <name type="scientific">Naegleria fowleri</name>
    <name type="common">Brain eating amoeba</name>
    <dbReference type="NCBI Taxonomy" id="5763"/>
    <lineage>
        <taxon>Eukaryota</taxon>
        <taxon>Discoba</taxon>
        <taxon>Heterolobosea</taxon>
        <taxon>Tetramitia</taxon>
        <taxon>Eutetramitia</taxon>
        <taxon>Vahlkampfiidae</taxon>
        <taxon>Naegleria</taxon>
    </lineage>
</organism>
<keyword evidence="1 6" id="KW-0547">Nucleotide-binding</keyword>
<dbReference type="VEuPathDB" id="AmoebaDB:NF0105910"/>
<evidence type="ECO:0000313" key="9">
    <source>
        <dbReference type="EMBL" id="KAF0975055.1"/>
    </source>
</evidence>
<evidence type="ECO:0000313" key="10">
    <source>
        <dbReference type="Proteomes" id="UP000444721"/>
    </source>
</evidence>
<dbReference type="InterPro" id="IPR001609">
    <property type="entry name" value="Myosin_head_motor_dom-like"/>
</dbReference>
<sequence>MSSSSTFKGLFKAGQTVFFYHPQDSWIVGVIESVDPNNKKGAYQVKPSPSLNSDPISNENPIFLNEDLLYAFSEDLLKLDHNDLLSMSELHEVTLLNCLRNRFKKDIIYTMIGGVLAVAMNPFKWTIPYVQDDQMDLYINQSKTVMPHAWSIADNAYRIMAETKQNQSILISGESGAGKTEGCKTVIKYLSKLSCSITSDEKIRERASKIALKIQECSPILESFGNAKTQRNDNSSRFGKFIIMQFDKDGVILGAFMYNYLLEKSRVISQSIGERGYHIFYQLLAGCDAKKKQELFLTKPEDYACINGGKCFKVDGVDDAKEFQEVVKAMNIVGLSQEEQDAIFRIVAAVLNLQSIKFTPKGDASEVENRTFLNNASTLLKLDASSLEKALTSMYVTAGKDLILKGLSPTKACDARDAFSKALYDATFNWIIRKINQNLDASKDHKVDNFIGLLDIYGFEAFQKNSFEQLCINYANEALQGVYNNYTFKRDVEECKQEGIDATAVTFNDNAECIELIQKGVVNSITDCCKSNSSDFDFLDNVKKLYLKKSKFFDASPLKKEEFIIKHYAGDVAYDVNGWIEKNKDTLNNDLFKLTKTSKCSFISALLEDNGGAKDTVAESFRKQLNVLLSTINSTRPHYIRCIKPHPAKKPNMFSTTEVMNQLRSSGVLETVKIRREGYSVRMPFDQFYHRFKVIHLQNSSRRVTDCKTIEEMKKACEEIISQVGFDKVKAQIGKSKVFMRHYAYSDLEVLKNQKLIQYATIIQSALRSLKSKRELAHLKKLKKEEEERIYYEKHKEEIERKRKEEEERMRIERERMEREEAERKRLAEIKRQEEERISREKREREEVLMREQIKLNKLKEIQMKKIEELKRIETEKEERERVKRELEHYENGKTLAEEPTSVRIWRVDDGKIVGFNLSEARKDLLYRIRTDQLYTLEECKILIKDIVRVMKNDAERDFKNLLFLSKLRTEVLYPKPIISNYIPESHGLDGFFDHPDIKKLIYGKVVIKAIDPSNSKESILVAKEKLKLLVLNINKNIVKLIDHALIQRKERLLIIATILDELETSSIKKYLHPNELLVVMQKIKQQQQHHP</sequence>
<dbReference type="AlphaFoldDB" id="A0A6A5BN98"/>
<feature type="domain" description="Myosin motor" evidence="8">
    <location>
        <begin position="79"/>
        <end position="753"/>
    </location>
</feature>
<dbReference type="OrthoDB" id="312459at2759"/>
<name>A0A6A5BN98_NAEFO</name>
<dbReference type="Gene3D" id="1.10.10.820">
    <property type="match status" value="1"/>
</dbReference>
<dbReference type="Gene3D" id="1.20.5.4820">
    <property type="match status" value="1"/>
</dbReference>
<dbReference type="GO" id="GO:0005737">
    <property type="term" value="C:cytoplasm"/>
    <property type="evidence" value="ECO:0007669"/>
    <property type="project" value="TreeGrafter"/>
</dbReference>
<keyword evidence="7" id="KW-0175">Coiled coil</keyword>
<dbReference type="GO" id="GO:0016459">
    <property type="term" value="C:myosin complex"/>
    <property type="evidence" value="ECO:0007669"/>
    <property type="project" value="UniProtKB-KW"/>
</dbReference>
<reference evidence="9 10" key="1">
    <citation type="journal article" date="2019" name="Sci. Rep.">
        <title>Nanopore sequencing improves the draft genome of the human pathogenic amoeba Naegleria fowleri.</title>
        <authorList>
            <person name="Liechti N."/>
            <person name="Schurch N."/>
            <person name="Bruggmann R."/>
            <person name="Wittwer M."/>
        </authorList>
    </citation>
    <scope>NUCLEOTIDE SEQUENCE [LARGE SCALE GENOMIC DNA]</scope>
    <source>
        <strain evidence="9 10">ATCC 30894</strain>
    </source>
</reference>
<dbReference type="Gene3D" id="3.40.850.10">
    <property type="entry name" value="Kinesin motor domain"/>
    <property type="match status" value="1"/>
</dbReference>
<keyword evidence="3 6" id="KW-0518">Myosin</keyword>
<dbReference type="CDD" id="cd00124">
    <property type="entry name" value="MYSc"/>
    <property type="match status" value="1"/>
</dbReference>
<evidence type="ECO:0000256" key="4">
    <source>
        <dbReference type="ARBA" id="ARBA00023175"/>
    </source>
</evidence>
<dbReference type="PRINTS" id="PR00193">
    <property type="entry name" value="MYOSINHEAVY"/>
</dbReference>
<evidence type="ECO:0000256" key="6">
    <source>
        <dbReference type="PROSITE-ProRule" id="PRU00782"/>
    </source>
</evidence>
<dbReference type="GO" id="GO:0007015">
    <property type="term" value="P:actin filament organization"/>
    <property type="evidence" value="ECO:0007669"/>
    <property type="project" value="TreeGrafter"/>
</dbReference>
<dbReference type="InterPro" id="IPR027417">
    <property type="entry name" value="P-loop_NTPase"/>
</dbReference>
<dbReference type="InterPro" id="IPR036961">
    <property type="entry name" value="Kinesin_motor_dom_sf"/>
</dbReference>
<dbReference type="RefSeq" id="XP_044559768.1">
    <property type="nucleotide sequence ID" value="XM_044709373.1"/>
</dbReference>
<gene>
    <name evidence="9" type="ORF">FDP41_005808</name>
</gene>
<dbReference type="GO" id="GO:0016020">
    <property type="term" value="C:membrane"/>
    <property type="evidence" value="ECO:0007669"/>
    <property type="project" value="TreeGrafter"/>
</dbReference>
<comment type="caution">
    <text evidence="9">The sequence shown here is derived from an EMBL/GenBank/DDBJ whole genome shotgun (WGS) entry which is preliminary data.</text>
</comment>
<keyword evidence="2 6" id="KW-0067">ATP-binding</keyword>
<evidence type="ECO:0000256" key="2">
    <source>
        <dbReference type="ARBA" id="ARBA00022840"/>
    </source>
</evidence>
<comment type="similarity">
    <text evidence="6">Belongs to the TRAFAC class myosin-kinesin ATPase superfamily. Myosin family.</text>
</comment>
<dbReference type="OMA" id="ADIEYSC"/>
<feature type="coiled-coil region" evidence="7">
    <location>
        <begin position="769"/>
        <end position="893"/>
    </location>
</feature>
<dbReference type="Gene3D" id="1.20.120.720">
    <property type="entry name" value="Myosin VI head, motor domain, U50 subdomain"/>
    <property type="match status" value="1"/>
</dbReference>
<dbReference type="PANTHER" id="PTHR13140:SF706">
    <property type="entry name" value="DILUTE CLASS UNCONVENTIONAL MYOSIN, ISOFORM C"/>
    <property type="match status" value="1"/>
</dbReference>
<dbReference type="VEuPathDB" id="AmoebaDB:FDP41_005808"/>
<dbReference type="SMART" id="SM00242">
    <property type="entry name" value="MYSc"/>
    <property type="match status" value="1"/>
</dbReference>
<dbReference type="GO" id="GO:0005524">
    <property type="term" value="F:ATP binding"/>
    <property type="evidence" value="ECO:0007669"/>
    <property type="project" value="UniProtKB-UniRule"/>
</dbReference>
<evidence type="ECO:0000256" key="1">
    <source>
        <dbReference type="ARBA" id="ARBA00022741"/>
    </source>
</evidence>
<dbReference type="GeneID" id="68113026"/>
<evidence type="ECO:0000259" key="8">
    <source>
        <dbReference type="PROSITE" id="PS51456"/>
    </source>
</evidence>